<dbReference type="GeneID" id="102806582"/>
<evidence type="ECO:0000259" key="8">
    <source>
        <dbReference type="PROSITE" id="PS51270"/>
    </source>
</evidence>
<dbReference type="PANTHER" id="PTHR21319:SF53">
    <property type="entry name" value="RING FINGER AND CHY ZINC FINGER DOMAIN-CONTAINING PROTEIN 1"/>
    <property type="match status" value="1"/>
</dbReference>
<dbReference type="PROSITE" id="PS51266">
    <property type="entry name" value="ZF_CHY"/>
    <property type="match status" value="1"/>
</dbReference>
<dbReference type="InterPro" id="IPR039512">
    <property type="entry name" value="RCHY1_zinc-ribbon"/>
</dbReference>
<evidence type="ECO:0000256" key="5">
    <source>
        <dbReference type="SAM" id="MobiDB-lite"/>
    </source>
</evidence>
<dbReference type="InterPro" id="IPR017921">
    <property type="entry name" value="Znf_CTCHY"/>
</dbReference>
<dbReference type="PROSITE" id="PS50089">
    <property type="entry name" value="ZF_RING_2"/>
    <property type="match status" value="1"/>
</dbReference>
<dbReference type="Pfam" id="PF14599">
    <property type="entry name" value="zinc_ribbon_6"/>
    <property type="match status" value="1"/>
</dbReference>
<dbReference type="InterPro" id="IPR037275">
    <property type="entry name" value="Znf_CTCHY_sf"/>
</dbReference>
<evidence type="ECO:0000256" key="3">
    <source>
        <dbReference type="ARBA" id="ARBA00022833"/>
    </source>
</evidence>
<evidence type="ECO:0000256" key="2">
    <source>
        <dbReference type="ARBA" id="ARBA00022771"/>
    </source>
</evidence>
<dbReference type="PROSITE" id="PS51270">
    <property type="entry name" value="ZF_CTCHY"/>
    <property type="match status" value="1"/>
</dbReference>
<dbReference type="Pfam" id="PF13639">
    <property type="entry name" value="zf-RING_2"/>
    <property type="match status" value="1"/>
</dbReference>
<feature type="region of interest" description="Disordered" evidence="5">
    <location>
        <begin position="256"/>
        <end position="293"/>
    </location>
</feature>
<keyword evidence="3" id="KW-0862">Zinc</keyword>
<dbReference type="InterPro" id="IPR001841">
    <property type="entry name" value="Znf_RING"/>
</dbReference>
<dbReference type="SMART" id="SM00184">
    <property type="entry name" value="RING"/>
    <property type="match status" value="1"/>
</dbReference>
<dbReference type="InterPro" id="IPR037274">
    <property type="entry name" value="Znf_CHY_sf"/>
</dbReference>
<organism evidence="9 10">
    <name type="scientific">Saccoglossus kowalevskii</name>
    <name type="common">Acorn worm</name>
    <dbReference type="NCBI Taxonomy" id="10224"/>
    <lineage>
        <taxon>Eukaryota</taxon>
        <taxon>Metazoa</taxon>
        <taxon>Hemichordata</taxon>
        <taxon>Enteropneusta</taxon>
        <taxon>Harrimaniidae</taxon>
        <taxon>Saccoglossus</taxon>
    </lineage>
</organism>
<feature type="domain" description="CHY-type" evidence="7">
    <location>
        <begin position="6"/>
        <end position="73"/>
    </location>
</feature>
<feature type="domain" description="RING-type" evidence="6">
    <location>
        <begin position="139"/>
        <end position="182"/>
    </location>
</feature>
<dbReference type="Pfam" id="PF05495">
    <property type="entry name" value="zf-CHY"/>
    <property type="match status" value="1"/>
</dbReference>
<dbReference type="InterPro" id="IPR013083">
    <property type="entry name" value="Znf_RING/FYVE/PHD"/>
</dbReference>
<evidence type="ECO:0000313" key="10">
    <source>
        <dbReference type="RefSeq" id="XP_006825159.1"/>
    </source>
</evidence>
<evidence type="ECO:0000256" key="1">
    <source>
        <dbReference type="ARBA" id="ARBA00022723"/>
    </source>
</evidence>
<gene>
    <name evidence="10" type="primary">LOC102806582</name>
</gene>
<evidence type="ECO:0000259" key="6">
    <source>
        <dbReference type="PROSITE" id="PS50089"/>
    </source>
</evidence>
<dbReference type="SUPFAM" id="SSF161219">
    <property type="entry name" value="CHY zinc finger-like"/>
    <property type="match status" value="1"/>
</dbReference>
<dbReference type="RefSeq" id="XP_006825159.1">
    <property type="nucleotide sequence ID" value="XM_006825096.1"/>
</dbReference>
<dbReference type="PANTHER" id="PTHR21319">
    <property type="entry name" value="RING FINGER AND CHY ZINC FINGER DOMAIN-CONTAINING PROTEIN 1"/>
    <property type="match status" value="1"/>
</dbReference>
<sequence>MAGDSVAEKQLGCQHYKRSCCLLAPCCNKFYTCRICHDEVEEHTLCRTNVQKIKCLKCQHVQEVLKKCCNCGVDFANYFCSVCRLYDNADKGQYHCDDCGICRVGGKENFFHCTKCDMCLNKSLKEKHKCVEKVSRANCPVCLEDLHTSRTASHVPRCGHLIHETCFKELIKSGGYSCPMCNQSMLSMKSVWELLDNEIRNTPMPHEYANYNVQILCRDCHKECRVLFHVIGMKCKHCGSYNTCRTANDDHTLHAVEPSTDAANPDEMEASNGNMRDGEQVDSNTDTADSNTK</sequence>
<keyword evidence="1" id="KW-0479">Metal-binding</keyword>
<evidence type="ECO:0000313" key="9">
    <source>
        <dbReference type="Proteomes" id="UP000694865"/>
    </source>
</evidence>
<feature type="compositionally biased region" description="Polar residues" evidence="5">
    <location>
        <begin position="281"/>
        <end position="293"/>
    </location>
</feature>
<evidence type="ECO:0000259" key="7">
    <source>
        <dbReference type="PROSITE" id="PS51266"/>
    </source>
</evidence>
<dbReference type="CDD" id="cd16464">
    <property type="entry name" value="RING-H2_Pirh2-like"/>
    <property type="match status" value="1"/>
</dbReference>
<dbReference type="Proteomes" id="UP000694865">
    <property type="component" value="Unplaced"/>
</dbReference>
<proteinExistence type="predicted"/>
<name>A0ABM0MYR8_SACKO</name>
<keyword evidence="9" id="KW-1185">Reference proteome</keyword>
<feature type="domain" description="CTCHY-type" evidence="8">
    <location>
        <begin position="75"/>
        <end position="138"/>
    </location>
</feature>
<dbReference type="Gene3D" id="3.30.40.10">
    <property type="entry name" value="Zinc/RING finger domain, C3HC4 (zinc finger)"/>
    <property type="match status" value="1"/>
</dbReference>
<evidence type="ECO:0000256" key="4">
    <source>
        <dbReference type="PROSITE-ProRule" id="PRU00601"/>
    </source>
</evidence>
<accession>A0ABM0MYR8</accession>
<dbReference type="InterPro" id="IPR008913">
    <property type="entry name" value="Znf_CHY"/>
</dbReference>
<dbReference type="SUPFAM" id="SSF57850">
    <property type="entry name" value="RING/U-box"/>
    <property type="match status" value="1"/>
</dbReference>
<dbReference type="Gene3D" id="2.20.28.10">
    <property type="match status" value="1"/>
</dbReference>
<reference evidence="10" key="1">
    <citation type="submission" date="2025-08" db="UniProtKB">
        <authorList>
            <consortium name="RefSeq"/>
        </authorList>
    </citation>
    <scope>IDENTIFICATION</scope>
    <source>
        <tissue evidence="10">Testes</tissue>
    </source>
</reference>
<keyword evidence="2 4" id="KW-0863">Zinc-finger</keyword>
<protein>
    <submittedName>
        <fullName evidence="10">RING finger and CHY zinc finger domain-containing protein 1-like</fullName>
    </submittedName>
</protein>
<dbReference type="SUPFAM" id="SSF161245">
    <property type="entry name" value="Zinc hairpin stack"/>
    <property type="match status" value="1"/>
</dbReference>